<dbReference type="EC" id="2.3.1.128" evidence="2"/>
<dbReference type="CDD" id="cd04301">
    <property type="entry name" value="NAT_SF"/>
    <property type="match status" value="1"/>
</dbReference>
<dbReference type="Gene3D" id="3.40.630.30">
    <property type="match status" value="1"/>
</dbReference>
<name>K0AYY1_GOTA9</name>
<dbReference type="InterPro" id="IPR051531">
    <property type="entry name" value="N-acetyltransferase"/>
</dbReference>
<keyword evidence="2" id="KW-0012">Acyltransferase</keyword>
<gene>
    <name evidence="2" type="ordered locus">Curi_c14540</name>
</gene>
<dbReference type="AlphaFoldDB" id="K0AYY1"/>
<dbReference type="STRING" id="1128398.Curi_c14540"/>
<dbReference type="Pfam" id="PF13302">
    <property type="entry name" value="Acetyltransf_3"/>
    <property type="match status" value="1"/>
</dbReference>
<proteinExistence type="predicted"/>
<dbReference type="HOGENOM" id="CLU_013985_3_6_9"/>
<dbReference type="GO" id="GO:0016747">
    <property type="term" value="F:acyltransferase activity, transferring groups other than amino-acyl groups"/>
    <property type="evidence" value="ECO:0007669"/>
    <property type="project" value="InterPro"/>
</dbReference>
<keyword evidence="2" id="KW-0808">Transferase</keyword>
<accession>K0AYY1</accession>
<dbReference type="InterPro" id="IPR016181">
    <property type="entry name" value="Acyl_CoA_acyltransferase"/>
</dbReference>
<dbReference type="Proteomes" id="UP000006094">
    <property type="component" value="Chromosome"/>
</dbReference>
<protein>
    <submittedName>
        <fullName evidence="2">Acetyltransferase, GNAT family</fullName>
        <ecNumber evidence="2">2.3.1.128</ecNumber>
    </submittedName>
</protein>
<dbReference type="PATRIC" id="fig|1128398.3.peg.1483"/>
<sequence length="189" mass="22308">MDLVNVGTETIETDRLVLRRFTLEDANDMLKNWISDKEVQLNYGEPVYESDESVKKLLEGWIELYSNNQYYRWAIILKENSENIGQIAFCHIDLNHRFADIEYCISRSYQRKGYSSEALNAIIEFTFEKTGLNRLQAFHRGRNIASGKVLKKSKMKCEGVLKQTIFYEDEKEYDDKIYYGIIKSDYHNI</sequence>
<dbReference type="OrthoDB" id="9785602at2"/>
<dbReference type="PANTHER" id="PTHR43792">
    <property type="entry name" value="GNAT FAMILY, PUTATIVE (AFU_ORTHOLOGUE AFUA_3G00765)-RELATED-RELATED"/>
    <property type="match status" value="1"/>
</dbReference>
<dbReference type="KEGG" id="cad:Curi_c14540"/>
<dbReference type="EMBL" id="CP003326">
    <property type="protein sequence ID" value="AFS78464.1"/>
    <property type="molecule type" value="Genomic_DNA"/>
</dbReference>
<dbReference type="PROSITE" id="PS51186">
    <property type="entry name" value="GNAT"/>
    <property type="match status" value="1"/>
</dbReference>
<dbReference type="InterPro" id="IPR000182">
    <property type="entry name" value="GNAT_dom"/>
</dbReference>
<feature type="domain" description="N-acetyltransferase" evidence="1">
    <location>
        <begin position="16"/>
        <end position="174"/>
    </location>
</feature>
<dbReference type="RefSeq" id="WP_014967601.1">
    <property type="nucleotide sequence ID" value="NC_018664.1"/>
</dbReference>
<dbReference type="SUPFAM" id="SSF55729">
    <property type="entry name" value="Acyl-CoA N-acyltransferases (Nat)"/>
    <property type="match status" value="1"/>
</dbReference>
<evidence type="ECO:0000313" key="2">
    <source>
        <dbReference type="EMBL" id="AFS78464.1"/>
    </source>
</evidence>
<organism evidence="2 3">
    <name type="scientific">Gottschalkia acidurici (strain ATCC 7906 / DSM 604 / BCRC 14475 / CIP 104303 / KCTC 5404 / NCIMB 10678 / 9a)</name>
    <name type="common">Clostridium acidurici</name>
    <dbReference type="NCBI Taxonomy" id="1128398"/>
    <lineage>
        <taxon>Bacteria</taxon>
        <taxon>Bacillati</taxon>
        <taxon>Bacillota</taxon>
        <taxon>Tissierellia</taxon>
        <taxon>Tissierellales</taxon>
        <taxon>Gottschalkiaceae</taxon>
        <taxon>Gottschalkia</taxon>
    </lineage>
</organism>
<dbReference type="eggNOG" id="COG1670">
    <property type="taxonomic scope" value="Bacteria"/>
</dbReference>
<keyword evidence="3" id="KW-1185">Reference proteome</keyword>
<evidence type="ECO:0000259" key="1">
    <source>
        <dbReference type="PROSITE" id="PS51186"/>
    </source>
</evidence>
<reference evidence="2 3" key="1">
    <citation type="journal article" date="2012" name="PLoS ONE">
        <title>The purine-utilizing bacterium Clostridium acidurici 9a: a genome-guided metabolic reconsideration.</title>
        <authorList>
            <person name="Hartwich K."/>
            <person name="Poehlein A."/>
            <person name="Daniel R."/>
        </authorList>
    </citation>
    <scope>NUCLEOTIDE SEQUENCE [LARGE SCALE GENOMIC DNA]</scope>
    <source>
        <strain evidence="3">ATCC 7906 / DSM 604 / BCRC 14475 / CIP 104303 / KCTC 5404 / NCIMB 10678 / 9a</strain>
    </source>
</reference>
<evidence type="ECO:0000313" key="3">
    <source>
        <dbReference type="Proteomes" id="UP000006094"/>
    </source>
</evidence>